<dbReference type="Proteomes" id="UP000265560">
    <property type="component" value="Chromosome"/>
</dbReference>
<dbReference type="EMBL" id="CP032419">
    <property type="protein sequence ID" value="AYC32463.1"/>
    <property type="molecule type" value="Genomic_DNA"/>
</dbReference>
<proteinExistence type="predicted"/>
<dbReference type="RefSeq" id="WP_119893084.1">
    <property type="nucleotide sequence ID" value="NZ_CP032419.1"/>
</dbReference>
<keyword evidence="2" id="KW-0503">Monooxygenase</keyword>
<dbReference type="OrthoDB" id="9812192at2"/>
<evidence type="ECO:0000313" key="3">
    <source>
        <dbReference type="Proteomes" id="UP000265560"/>
    </source>
</evidence>
<keyword evidence="2" id="KW-0560">Oxidoreductase</keyword>
<protein>
    <submittedName>
        <fullName evidence="2">Antibiotic biosynthesis monooxygenase</fullName>
    </submittedName>
</protein>
<evidence type="ECO:0000259" key="1">
    <source>
        <dbReference type="PROSITE" id="PS51725"/>
    </source>
</evidence>
<dbReference type="PANTHER" id="PTHR33336:SF3">
    <property type="entry name" value="ABM DOMAIN-CONTAINING PROTEIN"/>
    <property type="match status" value="1"/>
</dbReference>
<sequence>MSDLYGFILHAHTQPEKAEEFAALFSAYVAPSRAEAGCIEYHMLRDQQDPTLFIFYEVWQSRAHLDVHSALPHMRDFHERRMDYLTRDFEIRLIEMLSPSAARQA</sequence>
<dbReference type="Gene3D" id="3.30.70.100">
    <property type="match status" value="1"/>
</dbReference>
<reference evidence="3" key="1">
    <citation type="submission" date="2018-09" db="EMBL/GenBank/DDBJ databases">
        <authorList>
            <person name="Zhu H."/>
        </authorList>
    </citation>
    <scope>NUCLEOTIDE SEQUENCE [LARGE SCALE GENOMIC DNA]</scope>
    <source>
        <strain evidence="3">K2W31S-8</strain>
    </source>
</reference>
<dbReference type="InterPro" id="IPR050744">
    <property type="entry name" value="AI-2_Isomerase_LsrG"/>
</dbReference>
<dbReference type="Pfam" id="PF03992">
    <property type="entry name" value="ABM"/>
    <property type="match status" value="1"/>
</dbReference>
<dbReference type="InterPro" id="IPR007138">
    <property type="entry name" value="ABM_dom"/>
</dbReference>
<accession>A0A385Z3J5</accession>
<evidence type="ECO:0000313" key="2">
    <source>
        <dbReference type="EMBL" id="AYC32463.1"/>
    </source>
</evidence>
<name>A0A385Z3J5_9PSED</name>
<dbReference type="AlphaFoldDB" id="A0A385Z3J5"/>
<dbReference type="InterPro" id="IPR011008">
    <property type="entry name" value="Dimeric_a/b-barrel"/>
</dbReference>
<keyword evidence="3" id="KW-1185">Reference proteome</keyword>
<dbReference type="KEGG" id="pcav:D3880_08765"/>
<dbReference type="SUPFAM" id="SSF54909">
    <property type="entry name" value="Dimeric alpha+beta barrel"/>
    <property type="match status" value="1"/>
</dbReference>
<dbReference type="PROSITE" id="PS51725">
    <property type="entry name" value="ABM"/>
    <property type="match status" value="1"/>
</dbReference>
<dbReference type="GO" id="GO:0004497">
    <property type="term" value="F:monooxygenase activity"/>
    <property type="evidence" value="ECO:0007669"/>
    <property type="project" value="UniProtKB-KW"/>
</dbReference>
<dbReference type="PANTHER" id="PTHR33336">
    <property type="entry name" value="QUINOL MONOOXYGENASE YGIN-RELATED"/>
    <property type="match status" value="1"/>
</dbReference>
<organism evidence="2 3">
    <name type="scientific">Pseudomonas cavernae</name>
    <dbReference type="NCBI Taxonomy" id="2320867"/>
    <lineage>
        <taxon>Bacteria</taxon>
        <taxon>Pseudomonadati</taxon>
        <taxon>Pseudomonadota</taxon>
        <taxon>Gammaproteobacteria</taxon>
        <taxon>Pseudomonadales</taxon>
        <taxon>Pseudomonadaceae</taxon>
        <taxon>Pseudomonas</taxon>
    </lineage>
</organism>
<feature type="domain" description="ABM" evidence="1">
    <location>
        <begin position="5"/>
        <end position="94"/>
    </location>
</feature>
<gene>
    <name evidence="2" type="ORF">D3880_08765</name>
</gene>